<name>A0A9D4V224_ADICA</name>
<reference evidence="2" key="1">
    <citation type="submission" date="2021-01" db="EMBL/GenBank/DDBJ databases">
        <title>Adiantum capillus-veneris genome.</title>
        <authorList>
            <person name="Fang Y."/>
            <person name="Liao Q."/>
        </authorList>
    </citation>
    <scope>NUCLEOTIDE SEQUENCE</scope>
    <source>
        <strain evidence="2">H3</strain>
        <tissue evidence="2">Leaf</tissue>
    </source>
</reference>
<keyword evidence="1" id="KW-0175">Coiled coil</keyword>
<feature type="non-terminal residue" evidence="2">
    <location>
        <position position="1"/>
    </location>
</feature>
<sequence>MDVDGEIAKLQRQIEKVENDIEKAENTIQGGDLTPEDKQYWREKERALREEKQTLRETLREEKRALREKERALLEKQNKLLDLKLKNEDDPRAKRQKSDVDQSEDMAASVLNVDKSEDWAKSVLTPFGHKNIAEAEDLKNALVEPLPLKIPISIEAYKKLDPQIAEHFVPSDVYRADLISPYISIFMKENLQGGSESMQQSRWDIVFATFWESLLSLSKTEMIKFDRNVADFSGASSAW</sequence>
<organism evidence="2 3">
    <name type="scientific">Adiantum capillus-veneris</name>
    <name type="common">Maidenhair fern</name>
    <dbReference type="NCBI Taxonomy" id="13818"/>
    <lineage>
        <taxon>Eukaryota</taxon>
        <taxon>Viridiplantae</taxon>
        <taxon>Streptophyta</taxon>
        <taxon>Embryophyta</taxon>
        <taxon>Tracheophyta</taxon>
        <taxon>Polypodiopsida</taxon>
        <taxon>Polypodiidae</taxon>
        <taxon>Polypodiales</taxon>
        <taxon>Pteridineae</taxon>
        <taxon>Pteridaceae</taxon>
        <taxon>Vittarioideae</taxon>
        <taxon>Adiantum</taxon>
    </lineage>
</organism>
<evidence type="ECO:0000256" key="1">
    <source>
        <dbReference type="SAM" id="Coils"/>
    </source>
</evidence>
<dbReference type="Proteomes" id="UP000886520">
    <property type="component" value="Chromosome 6"/>
</dbReference>
<gene>
    <name evidence="2" type="ORF">GOP47_0005970</name>
</gene>
<keyword evidence="3" id="KW-1185">Reference proteome</keyword>
<evidence type="ECO:0000313" key="3">
    <source>
        <dbReference type="Proteomes" id="UP000886520"/>
    </source>
</evidence>
<proteinExistence type="predicted"/>
<dbReference type="EMBL" id="JABFUD020000006">
    <property type="protein sequence ID" value="KAI5078299.1"/>
    <property type="molecule type" value="Genomic_DNA"/>
</dbReference>
<feature type="coiled-coil region" evidence="1">
    <location>
        <begin position="7"/>
        <end position="86"/>
    </location>
</feature>
<accession>A0A9D4V224</accession>
<comment type="caution">
    <text evidence="2">The sequence shown here is derived from an EMBL/GenBank/DDBJ whole genome shotgun (WGS) entry which is preliminary data.</text>
</comment>
<protein>
    <submittedName>
        <fullName evidence="2">Uncharacterized protein</fullName>
    </submittedName>
</protein>
<evidence type="ECO:0000313" key="2">
    <source>
        <dbReference type="EMBL" id="KAI5078299.1"/>
    </source>
</evidence>
<dbReference type="AlphaFoldDB" id="A0A9D4V224"/>